<gene>
    <name evidence="1" type="ORF">BSR29_01345</name>
</gene>
<dbReference type="GO" id="GO:0006777">
    <property type="term" value="P:Mo-molybdopterin cofactor biosynthetic process"/>
    <property type="evidence" value="ECO:0007669"/>
    <property type="project" value="InterPro"/>
</dbReference>
<dbReference type="PANTHER" id="PTHR23404">
    <property type="entry name" value="MOLYBDOPTERIN SYNTHASE RELATED"/>
    <property type="match status" value="1"/>
</dbReference>
<dbReference type="SUPFAM" id="SSF54690">
    <property type="entry name" value="Molybdopterin synthase subunit MoaE"/>
    <property type="match status" value="1"/>
</dbReference>
<name>A0A1Q5PQE7_9ACTO</name>
<dbReference type="Proteomes" id="UP000186785">
    <property type="component" value="Unassembled WGS sequence"/>
</dbReference>
<evidence type="ECO:0000313" key="1">
    <source>
        <dbReference type="EMBL" id="OKL49630.1"/>
    </source>
</evidence>
<dbReference type="EMBL" id="MQSV01000001">
    <property type="protein sequence ID" value="OKL49630.1"/>
    <property type="molecule type" value="Genomic_DNA"/>
</dbReference>
<dbReference type="InterPro" id="IPR036563">
    <property type="entry name" value="MoaE_sf"/>
</dbReference>
<dbReference type="STRING" id="1921764.BSR28_01135"/>
<dbReference type="Pfam" id="PF02391">
    <property type="entry name" value="MoaE"/>
    <property type="match status" value="1"/>
</dbReference>
<proteinExistence type="predicted"/>
<dbReference type="RefSeq" id="WP_073708521.1">
    <property type="nucleotide sequence ID" value="NZ_MQSV01000001.1"/>
</dbReference>
<dbReference type="InterPro" id="IPR003448">
    <property type="entry name" value="Mopterin_biosynth_MoaE"/>
</dbReference>
<dbReference type="CDD" id="cd00756">
    <property type="entry name" value="MoaE"/>
    <property type="match status" value="1"/>
</dbReference>
<accession>A0A1Q5PQE7</accession>
<dbReference type="Gene3D" id="3.90.1170.40">
    <property type="entry name" value="Molybdopterin biosynthesis MoaE subunit"/>
    <property type="match status" value="1"/>
</dbReference>
<organism evidence="1 2">
    <name type="scientific">Boudabousia liubingyangii</name>
    <dbReference type="NCBI Taxonomy" id="1921764"/>
    <lineage>
        <taxon>Bacteria</taxon>
        <taxon>Bacillati</taxon>
        <taxon>Actinomycetota</taxon>
        <taxon>Actinomycetes</taxon>
        <taxon>Actinomycetales</taxon>
        <taxon>Actinomycetaceae</taxon>
        <taxon>Boudabousia</taxon>
    </lineage>
</organism>
<dbReference type="OrthoDB" id="9794429at2"/>
<keyword evidence="2" id="KW-1185">Reference proteome</keyword>
<reference evidence="1 2" key="1">
    <citation type="submission" date="2016-11" db="EMBL/GenBank/DDBJ databases">
        <title>Actinomyces gypaetusis sp. nov. isolated from the vulture Gypaetus barbatus in Qinghai Tibet Plateau China.</title>
        <authorList>
            <person name="Meng X."/>
        </authorList>
    </citation>
    <scope>NUCLEOTIDE SEQUENCE [LARGE SCALE GENOMIC DNA]</scope>
    <source>
        <strain evidence="1 2">VUL4_2</strain>
    </source>
</reference>
<evidence type="ECO:0000313" key="2">
    <source>
        <dbReference type="Proteomes" id="UP000186785"/>
    </source>
</evidence>
<protein>
    <submittedName>
        <fullName evidence="1">Molybdenum cofactor biosynthesis protein MoaE</fullName>
    </submittedName>
</protein>
<sequence length="147" mass="15948">MENPQTAPSKVRNAQILDTPLDLEAALVAVEDPAAGAVVSFVGQVRNHDHGAQVTHLDYSSHPVAQETIEEIANEVAARPDITALWVAHRVGNLQIGDAALVATVSAPHRGPAFEALSDLVEEVKKRLQIWKCQYFPDGTHEWSNCP</sequence>
<comment type="caution">
    <text evidence="1">The sequence shown here is derived from an EMBL/GenBank/DDBJ whole genome shotgun (WGS) entry which is preliminary data.</text>
</comment>
<dbReference type="AlphaFoldDB" id="A0A1Q5PQE7"/>